<dbReference type="KEGG" id="barh:WN72_05430"/>
<dbReference type="Proteomes" id="UP000594015">
    <property type="component" value="Chromosome"/>
</dbReference>
<accession>A0AAE7TEC0</accession>
<sequence>MKQLRKLEHQRDLSTRAAAYLHDVDWVRELRINLFRRYWHHQISDRAYELWEQAGHPTGRDLEFWLEAEREIGTGTNAVI</sequence>
<organism evidence="1 2">
    <name type="scientific">Bradyrhizobium arachidis</name>
    <dbReference type="NCBI Taxonomy" id="858423"/>
    <lineage>
        <taxon>Bacteria</taxon>
        <taxon>Pseudomonadati</taxon>
        <taxon>Pseudomonadota</taxon>
        <taxon>Alphaproteobacteria</taxon>
        <taxon>Hyphomicrobiales</taxon>
        <taxon>Nitrobacteraceae</taxon>
        <taxon>Bradyrhizobium</taxon>
    </lineage>
</organism>
<dbReference type="Pfam" id="PF11154">
    <property type="entry name" value="DUF2934"/>
    <property type="match status" value="1"/>
</dbReference>
<protein>
    <submittedName>
        <fullName evidence="1">DUF2934 domain-containing protein</fullName>
    </submittedName>
</protein>
<reference evidence="1 2" key="1">
    <citation type="submission" date="2018-06" db="EMBL/GenBank/DDBJ databases">
        <title>Comparative genomics of Bradyrhizobium nodulating Arachidis hypogaea.</title>
        <authorList>
            <person name="Li Y."/>
        </authorList>
    </citation>
    <scope>NUCLEOTIDE SEQUENCE [LARGE SCALE GENOMIC DNA]</scope>
    <source>
        <strain evidence="1 2">CCBAU 051107</strain>
    </source>
</reference>
<dbReference type="InterPro" id="IPR021327">
    <property type="entry name" value="DUF2934"/>
</dbReference>
<name>A0AAE7TEC0_9BRAD</name>
<evidence type="ECO:0000313" key="2">
    <source>
        <dbReference type="Proteomes" id="UP000594015"/>
    </source>
</evidence>
<dbReference type="AlphaFoldDB" id="A0AAE7TEC0"/>
<dbReference type="EMBL" id="CP030050">
    <property type="protein sequence ID" value="QOZ65917.1"/>
    <property type="molecule type" value="Genomic_DNA"/>
</dbReference>
<dbReference type="RefSeq" id="WP_092220382.1">
    <property type="nucleotide sequence ID" value="NZ_CP030050.1"/>
</dbReference>
<evidence type="ECO:0000313" key="1">
    <source>
        <dbReference type="EMBL" id="QOZ65917.1"/>
    </source>
</evidence>
<proteinExistence type="predicted"/>
<gene>
    <name evidence="1" type="ORF">WN72_05430</name>
</gene>